<gene>
    <name evidence="5" type="ORF">UFOPK3609_00539</name>
</gene>
<dbReference type="InterPro" id="IPR050204">
    <property type="entry name" value="AraC_XylS_family_regulators"/>
</dbReference>
<dbReference type="Gene3D" id="1.10.10.60">
    <property type="entry name" value="Homeodomain-like"/>
    <property type="match status" value="1"/>
</dbReference>
<dbReference type="Pfam" id="PF12833">
    <property type="entry name" value="HTH_18"/>
    <property type="match status" value="1"/>
</dbReference>
<dbReference type="PANTHER" id="PTHR46796:SF15">
    <property type="entry name" value="BLL1074 PROTEIN"/>
    <property type="match status" value="1"/>
</dbReference>
<dbReference type="PANTHER" id="PTHR46796">
    <property type="entry name" value="HTH-TYPE TRANSCRIPTIONAL ACTIVATOR RHAS-RELATED"/>
    <property type="match status" value="1"/>
</dbReference>
<proteinExistence type="predicted"/>
<dbReference type="GO" id="GO:0003700">
    <property type="term" value="F:DNA-binding transcription factor activity"/>
    <property type="evidence" value="ECO:0007669"/>
    <property type="project" value="InterPro"/>
</dbReference>
<dbReference type="AlphaFoldDB" id="A0A6J7GCK3"/>
<sequence length="274" mass="29325">MPDVVDEYVTARPPGPHLAALTGWAQAGTAPQVHRGLPSPWLTFIVTLADPLVVAAHPDPAQQPGRYETLVGGLHTRPALITHDGRQSGVQLSVHPLAARGLLGMPAGELADRDEHAVDVLGPWVDRLQDRLRAAPGWSGRFAVVADELAARPHRPVAAELVRAWHLLTRTATPVAAVAADVGWSARRLHARCRAETGLSPQELRRVARFDQARRALAAGVPPAVVAAEHGYTDQPHLTRDVTRFAGLPPRRWLAAERRSVQDADPGPAAGSPA</sequence>
<keyword evidence="2" id="KW-0238">DNA-binding</keyword>
<evidence type="ECO:0000313" key="5">
    <source>
        <dbReference type="EMBL" id="CAB4905907.1"/>
    </source>
</evidence>
<dbReference type="PROSITE" id="PS01124">
    <property type="entry name" value="HTH_ARAC_FAMILY_2"/>
    <property type="match status" value="1"/>
</dbReference>
<keyword evidence="3" id="KW-0804">Transcription</keyword>
<keyword evidence="1" id="KW-0805">Transcription regulation</keyword>
<dbReference type="SMART" id="SM00342">
    <property type="entry name" value="HTH_ARAC"/>
    <property type="match status" value="1"/>
</dbReference>
<evidence type="ECO:0000259" key="4">
    <source>
        <dbReference type="PROSITE" id="PS01124"/>
    </source>
</evidence>
<accession>A0A6J7GCK3</accession>
<evidence type="ECO:0000256" key="1">
    <source>
        <dbReference type="ARBA" id="ARBA00023015"/>
    </source>
</evidence>
<evidence type="ECO:0000256" key="3">
    <source>
        <dbReference type="ARBA" id="ARBA00023163"/>
    </source>
</evidence>
<organism evidence="5">
    <name type="scientific">freshwater metagenome</name>
    <dbReference type="NCBI Taxonomy" id="449393"/>
    <lineage>
        <taxon>unclassified sequences</taxon>
        <taxon>metagenomes</taxon>
        <taxon>ecological metagenomes</taxon>
    </lineage>
</organism>
<dbReference type="GO" id="GO:0043565">
    <property type="term" value="F:sequence-specific DNA binding"/>
    <property type="evidence" value="ECO:0007669"/>
    <property type="project" value="InterPro"/>
</dbReference>
<dbReference type="EMBL" id="CAFBMQ010000057">
    <property type="protein sequence ID" value="CAB4905907.1"/>
    <property type="molecule type" value="Genomic_DNA"/>
</dbReference>
<feature type="domain" description="HTH araC/xylS-type" evidence="4">
    <location>
        <begin position="175"/>
        <end position="256"/>
    </location>
</feature>
<protein>
    <submittedName>
        <fullName evidence="5">Unannotated protein</fullName>
    </submittedName>
</protein>
<reference evidence="5" key="1">
    <citation type="submission" date="2020-05" db="EMBL/GenBank/DDBJ databases">
        <authorList>
            <person name="Chiriac C."/>
            <person name="Salcher M."/>
            <person name="Ghai R."/>
            <person name="Kavagutti S V."/>
        </authorList>
    </citation>
    <scope>NUCLEOTIDE SEQUENCE</scope>
</reference>
<dbReference type="InterPro" id="IPR018060">
    <property type="entry name" value="HTH_AraC"/>
</dbReference>
<name>A0A6J7GCK3_9ZZZZ</name>
<evidence type="ECO:0000256" key="2">
    <source>
        <dbReference type="ARBA" id="ARBA00023125"/>
    </source>
</evidence>